<gene>
    <name evidence="1" type="ORF">O6H91_04G122900</name>
</gene>
<name>A0ACC2E1P9_DIPCM</name>
<accession>A0ACC2E1P9</accession>
<organism evidence="1 2">
    <name type="scientific">Diphasiastrum complanatum</name>
    <name type="common">Issler's clubmoss</name>
    <name type="synonym">Lycopodium complanatum</name>
    <dbReference type="NCBI Taxonomy" id="34168"/>
    <lineage>
        <taxon>Eukaryota</taxon>
        <taxon>Viridiplantae</taxon>
        <taxon>Streptophyta</taxon>
        <taxon>Embryophyta</taxon>
        <taxon>Tracheophyta</taxon>
        <taxon>Lycopodiopsida</taxon>
        <taxon>Lycopodiales</taxon>
        <taxon>Lycopodiaceae</taxon>
        <taxon>Lycopodioideae</taxon>
        <taxon>Diphasiastrum</taxon>
    </lineage>
</organism>
<sequence length="396" mass="44424">MWKMDLALWQSFHDRHLSNSTFSPTAAVPPGSIFKDTFRPKFILIIGIITGIFWSVFLVVVYAMYVMKRALRRGRLLSELVLDVDADHPEFANSTDNGIDEAIIQSLPKFSFSSLKGNKEGLECAVCLGKYVDTDVLRLLSRCRHAFHIDCVDNWLLSKSNCPLCRCQVTTEDQVFADGTSSARGSLDIVLEQGSTPRRSLETGGFQIIVQRDGAGEPNRRFDRNPLSLLPDNMPSHIGGVGTTPLTDEASSMLRRFSHTIIVSDVLMQHRWSNFVPADLLTLMKKQNLIAPPKDGHGGMNIDPEASCAYEGKELLFSDQRSMSEITGFQRYPRSDHHNACDGKLAQGSHPKKQDEQSQKWLPIVKSTLSWILGKERKQITRPLQHMKGEGHTVFL</sequence>
<proteinExistence type="predicted"/>
<keyword evidence="2" id="KW-1185">Reference proteome</keyword>
<evidence type="ECO:0000313" key="2">
    <source>
        <dbReference type="Proteomes" id="UP001162992"/>
    </source>
</evidence>
<evidence type="ECO:0000313" key="1">
    <source>
        <dbReference type="EMBL" id="KAJ7560300.1"/>
    </source>
</evidence>
<dbReference type="EMBL" id="CM055095">
    <property type="protein sequence ID" value="KAJ7560300.1"/>
    <property type="molecule type" value="Genomic_DNA"/>
</dbReference>
<protein>
    <submittedName>
        <fullName evidence="1">Uncharacterized protein</fullName>
    </submittedName>
</protein>
<comment type="caution">
    <text evidence="1">The sequence shown here is derived from an EMBL/GenBank/DDBJ whole genome shotgun (WGS) entry which is preliminary data.</text>
</comment>
<reference evidence="2" key="1">
    <citation type="journal article" date="2024" name="Proc. Natl. Acad. Sci. U.S.A.">
        <title>Extraordinary preservation of gene collinearity over three hundred million years revealed in homosporous lycophytes.</title>
        <authorList>
            <person name="Li C."/>
            <person name="Wickell D."/>
            <person name="Kuo L.Y."/>
            <person name="Chen X."/>
            <person name="Nie B."/>
            <person name="Liao X."/>
            <person name="Peng D."/>
            <person name="Ji J."/>
            <person name="Jenkins J."/>
            <person name="Williams M."/>
            <person name="Shu S."/>
            <person name="Plott C."/>
            <person name="Barry K."/>
            <person name="Rajasekar S."/>
            <person name="Grimwood J."/>
            <person name="Han X."/>
            <person name="Sun S."/>
            <person name="Hou Z."/>
            <person name="He W."/>
            <person name="Dai G."/>
            <person name="Sun C."/>
            <person name="Schmutz J."/>
            <person name="Leebens-Mack J.H."/>
            <person name="Li F.W."/>
            <person name="Wang L."/>
        </authorList>
    </citation>
    <scope>NUCLEOTIDE SEQUENCE [LARGE SCALE GENOMIC DNA]</scope>
    <source>
        <strain evidence="2">cv. PW_Plant_1</strain>
    </source>
</reference>
<dbReference type="Proteomes" id="UP001162992">
    <property type="component" value="Chromosome 4"/>
</dbReference>